<dbReference type="GO" id="GO:0012505">
    <property type="term" value="C:endomembrane system"/>
    <property type="evidence" value="ECO:0007669"/>
    <property type="project" value="TreeGrafter"/>
</dbReference>
<dbReference type="InterPro" id="IPR044234">
    <property type="entry name" value="TMEM230"/>
</dbReference>
<evidence type="ECO:0000313" key="9">
    <source>
        <dbReference type="Proteomes" id="UP000232323"/>
    </source>
</evidence>
<feature type="compositionally biased region" description="Basic and acidic residues" evidence="6">
    <location>
        <begin position="14"/>
        <end position="23"/>
    </location>
</feature>
<keyword evidence="4 7" id="KW-1133">Transmembrane helix</keyword>
<evidence type="ECO:0000256" key="6">
    <source>
        <dbReference type="SAM" id="MobiDB-lite"/>
    </source>
</evidence>
<evidence type="ECO:0000313" key="8">
    <source>
        <dbReference type="EMBL" id="GAX77094.1"/>
    </source>
</evidence>
<dbReference type="InterPro" id="IPR008590">
    <property type="entry name" value="TMEM_230/134"/>
</dbReference>
<dbReference type="AlphaFoldDB" id="A0A250X1W9"/>
<organism evidence="8 9">
    <name type="scientific">Chlamydomonas eustigma</name>
    <dbReference type="NCBI Taxonomy" id="1157962"/>
    <lineage>
        <taxon>Eukaryota</taxon>
        <taxon>Viridiplantae</taxon>
        <taxon>Chlorophyta</taxon>
        <taxon>core chlorophytes</taxon>
        <taxon>Chlorophyceae</taxon>
        <taxon>CS clade</taxon>
        <taxon>Chlamydomonadales</taxon>
        <taxon>Chlamydomonadaceae</taxon>
        <taxon>Chlamydomonas</taxon>
    </lineage>
</organism>
<evidence type="ECO:0000256" key="3">
    <source>
        <dbReference type="ARBA" id="ARBA00022692"/>
    </source>
</evidence>
<protein>
    <submittedName>
        <fullName evidence="8">Uncharacterized protein</fullName>
    </submittedName>
</protein>
<feature type="transmembrane region" description="Helical" evidence="7">
    <location>
        <begin position="39"/>
        <end position="63"/>
    </location>
</feature>
<dbReference type="PANTHER" id="PTHR15664:SF24">
    <property type="entry name" value="TRANSMEMBRANE PROTEIN 230"/>
    <property type="match status" value="1"/>
</dbReference>
<keyword evidence="3 7" id="KW-0812">Transmembrane</keyword>
<evidence type="ECO:0000256" key="4">
    <source>
        <dbReference type="ARBA" id="ARBA00022989"/>
    </source>
</evidence>
<feature type="transmembrane region" description="Helical" evidence="7">
    <location>
        <begin position="75"/>
        <end position="92"/>
    </location>
</feature>
<dbReference type="OrthoDB" id="5597044at2759"/>
<comment type="subcellular location">
    <subcellularLocation>
        <location evidence="1">Membrane</location>
        <topology evidence="1">Multi-pass membrane protein</topology>
    </subcellularLocation>
</comment>
<dbReference type="Pfam" id="PF05915">
    <property type="entry name" value="TMEM_230_134"/>
    <property type="match status" value="1"/>
</dbReference>
<reference evidence="8 9" key="1">
    <citation type="submission" date="2017-08" db="EMBL/GenBank/DDBJ databases">
        <title>Acidophilic green algal genome provides insights into adaptation to an acidic environment.</title>
        <authorList>
            <person name="Hirooka S."/>
            <person name="Hirose Y."/>
            <person name="Kanesaki Y."/>
            <person name="Higuchi S."/>
            <person name="Fujiwara T."/>
            <person name="Onuma R."/>
            <person name="Era A."/>
            <person name="Ohbayashi R."/>
            <person name="Uzuka A."/>
            <person name="Nozaki H."/>
            <person name="Yoshikawa H."/>
            <person name="Miyagishima S.Y."/>
        </authorList>
    </citation>
    <scope>NUCLEOTIDE SEQUENCE [LARGE SCALE GENOMIC DNA]</scope>
    <source>
        <strain evidence="8 9">NIES-2499</strain>
    </source>
</reference>
<dbReference type="EMBL" id="BEGY01000022">
    <property type="protein sequence ID" value="GAX77094.1"/>
    <property type="molecule type" value="Genomic_DNA"/>
</dbReference>
<dbReference type="Proteomes" id="UP000232323">
    <property type="component" value="Unassembled WGS sequence"/>
</dbReference>
<gene>
    <name evidence="8" type="ORF">CEUSTIGMA_g4540.t1</name>
</gene>
<evidence type="ECO:0000256" key="2">
    <source>
        <dbReference type="ARBA" id="ARBA00007743"/>
    </source>
</evidence>
<feature type="region of interest" description="Disordered" evidence="6">
    <location>
        <begin position="1"/>
        <end position="23"/>
    </location>
</feature>
<comment type="similarity">
    <text evidence="2">Belongs to the TMEM134/TMEM230 family.</text>
</comment>
<accession>A0A250X1W9</accession>
<evidence type="ECO:0000256" key="7">
    <source>
        <dbReference type="SAM" id="Phobius"/>
    </source>
</evidence>
<evidence type="ECO:0000256" key="5">
    <source>
        <dbReference type="ARBA" id="ARBA00023136"/>
    </source>
</evidence>
<sequence>MRSRGVGYTQVPNEEPKGRKRDSEYKIDDQRFEALTAEIPYASVALAIGLMIFGILCFVLAWMHFTQQLLGKEQAEFGFMFLGILTFMPGFYHSRLAYYAWKGCRGYTWDKIPSY</sequence>
<comment type="caution">
    <text evidence="8">The sequence shown here is derived from an EMBL/GenBank/DDBJ whole genome shotgun (WGS) entry which is preliminary data.</text>
</comment>
<keyword evidence="9" id="KW-1185">Reference proteome</keyword>
<keyword evidence="5 7" id="KW-0472">Membrane</keyword>
<dbReference type="PANTHER" id="PTHR15664">
    <property type="entry name" value="C20ORF30 PROTEIN"/>
    <property type="match status" value="1"/>
</dbReference>
<proteinExistence type="inferred from homology"/>
<name>A0A250X1W9_9CHLO</name>
<evidence type="ECO:0000256" key="1">
    <source>
        <dbReference type="ARBA" id="ARBA00004141"/>
    </source>
</evidence>
<dbReference type="GO" id="GO:0016020">
    <property type="term" value="C:membrane"/>
    <property type="evidence" value="ECO:0007669"/>
    <property type="project" value="UniProtKB-SubCell"/>
</dbReference>